<dbReference type="SMART" id="SM00248">
    <property type="entry name" value="ANK"/>
    <property type="match status" value="3"/>
</dbReference>
<feature type="signal peptide" evidence="3">
    <location>
        <begin position="1"/>
        <end position="21"/>
    </location>
</feature>
<keyword evidence="1" id="KW-0677">Repeat</keyword>
<evidence type="ECO:0000259" key="4">
    <source>
        <dbReference type="Pfam" id="PF17111"/>
    </source>
</evidence>
<dbReference type="InterPro" id="IPR031348">
    <property type="entry name" value="PigL_N"/>
</dbReference>
<evidence type="ECO:0000256" key="3">
    <source>
        <dbReference type="SAM" id="SignalP"/>
    </source>
</evidence>
<dbReference type="InterPro" id="IPR050745">
    <property type="entry name" value="Multifunctional_regulatory"/>
</dbReference>
<dbReference type="Pfam" id="PF17111">
    <property type="entry name" value="PigL_N"/>
    <property type="match status" value="1"/>
</dbReference>
<organism evidence="5 6">
    <name type="scientific">Fusarium napiforme</name>
    <dbReference type="NCBI Taxonomy" id="42672"/>
    <lineage>
        <taxon>Eukaryota</taxon>
        <taxon>Fungi</taxon>
        <taxon>Dikarya</taxon>
        <taxon>Ascomycota</taxon>
        <taxon>Pezizomycotina</taxon>
        <taxon>Sordariomycetes</taxon>
        <taxon>Hypocreomycetidae</taxon>
        <taxon>Hypocreales</taxon>
        <taxon>Nectriaceae</taxon>
        <taxon>Fusarium</taxon>
        <taxon>Fusarium fujikuroi species complex</taxon>
    </lineage>
</organism>
<sequence>MEAIGAGASTLAFVLLALKSAKIINESLSAIKDAPRIVSELSKDLESLQSVLGRISGSALQHAPTSTIESLNDILQACTTELSRIECRLAKFSTSSGSSRSNRVYKGILAYIKKEDLENARSRIRDKSTQINLYLSLLQAQSLLQVSSRIDTHATATASILEQILGEVSKLHTRLDQDAVVSEVEQLPATASDDAIDSAMAGRLGAMAVCSELESSISRLSTLIDHDGLTLDADDAEQIIDDLRRFVVIAKGRSIEKSRPSSNSTSYGSVTEDDTKALGRDLKLIEGLILSAPIIAINQSVSGSRKLRSQLPHGTVIKQKRLREEIDVDHGYLTISTNKRRRICSGVANSSGHVKTFRDVVANIVFRPSNSPWMFSVSLSQGQLFDRSIQSIPRISVCRIVPNDSPVFTLVKQGSLKEFITMLREGKASLRDHDEQGMPLLHYAATASVEMCKFLIESGADVDEMGEHTGTALSRIAGLDRHDTTLVLLENMADPTLSYPGWDNPLSTACNLDLPSAELFLKNGGHFTMHDLESLDLNGRTRLHQVCMAESRATSKKKAVAMLAAAGANLNARVAKSWSPDDHQTLGFTCLHSLVYKAHRSRDRDELEAVVFLIQQGADILAVDHHQYSISMRAYLPNDGDNQYSSKGTYRGDLWDAALTICGYGISVHREGYPRVPRYNRNYRRKDFERLWEGYEALCPYWKDDRYPETGGDDDYWKQPVTRCEHIACSDCEDLPPKTDEIDVEPIIDAHIPGYAQAIYREWYFAHSPESNPSHMPYIDHISDDYYDAGVRFYDEMNSPSPPSSEDGEAAYERLVGPYQDGETEIDDYPRFVDRWLEHYIRAAEEEYEGDDEEMVD</sequence>
<dbReference type="Proteomes" id="UP000574317">
    <property type="component" value="Unassembled WGS sequence"/>
</dbReference>
<evidence type="ECO:0000313" key="6">
    <source>
        <dbReference type="Proteomes" id="UP000574317"/>
    </source>
</evidence>
<comment type="caution">
    <text evidence="5">The sequence shown here is derived from an EMBL/GenBank/DDBJ whole genome shotgun (WGS) entry which is preliminary data.</text>
</comment>
<dbReference type="EMBL" id="JAAOAO010000290">
    <property type="protein sequence ID" value="KAF5550069.1"/>
    <property type="molecule type" value="Genomic_DNA"/>
</dbReference>
<gene>
    <name evidence="5" type="ORF">FNAPI_7872</name>
</gene>
<feature type="domain" description="Azaphilone pigments biosynthesis cluster protein L N-terminal" evidence="4">
    <location>
        <begin position="1"/>
        <end position="168"/>
    </location>
</feature>
<dbReference type="AlphaFoldDB" id="A0A8H5J757"/>
<keyword evidence="3" id="KW-0732">Signal</keyword>
<name>A0A8H5J757_9HYPO</name>
<dbReference type="Gene3D" id="1.25.40.20">
    <property type="entry name" value="Ankyrin repeat-containing domain"/>
    <property type="match status" value="1"/>
</dbReference>
<keyword evidence="2" id="KW-0040">ANK repeat</keyword>
<accession>A0A8H5J757</accession>
<reference evidence="5 6" key="1">
    <citation type="submission" date="2020-05" db="EMBL/GenBank/DDBJ databases">
        <title>Identification and distribution of gene clusters putatively required for synthesis of sphingolipid metabolism inhibitors in phylogenetically diverse species of the filamentous fungus Fusarium.</title>
        <authorList>
            <person name="Kim H.-S."/>
            <person name="Busman M."/>
            <person name="Brown D.W."/>
            <person name="Divon H."/>
            <person name="Uhlig S."/>
            <person name="Proctor R.H."/>
        </authorList>
    </citation>
    <scope>NUCLEOTIDE SEQUENCE [LARGE SCALE GENOMIC DNA]</scope>
    <source>
        <strain evidence="5 6">NRRL 25196</strain>
    </source>
</reference>
<evidence type="ECO:0000313" key="5">
    <source>
        <dbReference type="EMBL" id="KAF5550069.1"/>
    </source>
</evidence>
<dbReference type="PANTHER" id="PTHR24189:SF50">
    <property type="entry name" value="ANKYRIN REPEAT AND SOCS BOX PROTEIN 2"/>
    <property type="match status" value="1"/>
</dbReference>
<proteinExistence type="predicted"/>
<dbReference type="InterPro" id="IPR036770">
    <property type="entry name" value="Ankyrin_rpt-contain_sf"/>
</dbReference>
<dbReference type="SUPFAM" id="SSF48403">
    <property type="entry name" value="Ankyrin repeat"/>
    <property type="match status" value="1"/>
</dbReference>
<dbReference type="PANTHER" id="PTHR24189">
    <property type="entry name" value="MYOTROPHIN"/>
    <property type="match status" value="1"/>
</dbReference>
<dbReference type="Pfam" id="PF00023">
    <property type="entry name" value="Ank"/>
    <property type="match status" value="1"/>
</dbReference>
<dbReference type="InterPro" id="IPR002110">
    <property type="entry name" value="Ankyrin_rpt"/>
</dbReference>
<keyword evidence="6" id="KW-1185">Reference proteome</keyword>
<feature type="chain" id="PRO_5034333919" description="Azaphilone pigments biosynthesis cluster protein L N-terminal domain-containing protein" evidence="3">
    <location>
        <begin position="22"/>
        <end position="857"/>
    </location>
</feature>
<evidence type="ECO:0000256" key="2">
    <source>
        <dbReference type="ARBA" id="ARBA00023043"/>
    </source>
</evidence>
<evidence type="ECO:0000256" key="1">
    <source>
        <dbReference type="ARBA" id="ARBA00022737"/>
    </source>
</evidence>
<protein>
    <recommendedName>
        <fullName evidence="4">Azaphilone pigments biosynthesis cluster protein L N-terminal domain-containing protein</fullName>
    </recommendedName>
</protein>